<keyword evidence="2" id="KW-1185">Reference proteome</keyword>
<sequence>MKLGVNRKSGHNWSLVSVLSGSIIKSGEFSLEWEPKEGQLNIKKSGKVYWKSRKLGRNGFFENIPVNVQDMYEYNIVSNKDEDSFALKVKDDQNYKKIVGWELDWTGRLTSDEGEIGNADVLLI</sequence>
<dbReference type="EMBL" id="DF973164">
    <property type="protein sequence ID" value="GAU16881.1"/>
    <property type="molecule type" value="Genomic_DNA"/>
</dbReference>
<evidence type="ECO:0000313" key="2">
    <source>
        <dbReference type="Proteomes" id="UP000242715"/>
    </source>
</evidence>
<dbReference type="AlphaFoldDB" id="A0A2Z6LXC8"/>
<reference evidence="2" key="1">
    <citation type="journal article" date="2017" name="Front. Plant Sci.">
        <title>Climate Clever Clovers: New Paradigm to Reduce the Environmental Footprint of Ruminants by Breeding Low Methanogenic Forages Utilizing Haplotype Variation.</title>
        <authorList>
            <person name="Kaur P."/>
            <person name="Appels R."/>
            <person name="Bayer P.E."/>
            <person name="Keeble-Gagnere G."/>
            <person name="Wang J."/>
            <person name="Hirakawa H."/>
            <person name="Shirasawa K."/>
            <person name="Vercoe P."/>
            <person name="Stefanova K."/>
            <person name="Durmic Z."/>
            <person name="Nichols P."/>
            <person name="Revell C."/>
            <person name="Isobe S.N."/>
            <person name="Edwards D."/>
            <person name="Erskine W."/>
        </authorList>
    </citation>
    <scope>NUCLEOTIDE SEQUENCE [LARGE SCALE GENOMIC DNA]</scope>
    <source>
        <strain evidence="2">cv. Daliak</strain>
    </source>
</reference>
<gene>
    <name evidence="1" type="ORF">TSUD_368310</name>
</gene>
<protein>
    <submittedName>
        <fullName evidence="1">Uncharacterized protein</fullName>
    </submittedName>
</protein>
<name>A0A2Z6LXC8_TRISU</name>
<evidence type="ECO:0000313" key="1">
    <source>
        <dbReference type="EMBL" id="GAU16881.1"/>
    </source>
</evidence>
<dbReference type="Proteomes" id="UP000242715">
    <property type="component" value="Unassembled WGS sequence"/>
</dbReference>
<dbReference type="OrthoDB" id="4062651at2759"/>
<accession>A0A2Z6LXC8</accession>
<organism evidence="1 2">
    <name type="scientific">Trifolium subterraneum</name>
    <name type="common">Subterranean clover</name>
    <dbReference type="NCBI Taxonomy" id="3900"/>
    <lineage>
        <taxon>Eukaryota</taxon>
        <taxon>Viridiplantae</taxon>
        <taxon>Streptophyta</taxon>
        <taxon>Embryophyta</taxon>
        <taxon>Tracheophyta</taxon>
        <taxon>Spermatophyta</taxon>
        <taxon>Magnoliopsida</taxon>
        <taxon>eudicotyledons</taxon>
        <taxon>Gunneridae</taxon>
        <taxon>Pentapetalae</taxon>
        <taxon>rosids</taxon>
        <taxon>fabids</taxon>
        <taxon>Fabales</taxon>
        <taxon>Fabaceae</taxon>
        <taxon>Papilionoideae</taxon>
        <taxon>50 kb inversion clade</taxon>
        <taxon>NPAAA clade</taxon>
        <taxon>Hologalegina</taxon>
        <taxon>IRL clade</taxon>
        <taxon>Trifolieae</taxon>
        <taxon>Trifolium</taxon>
    </lineage>
</organism>
<proteinExistence type="predicted"/>